<sequence>MSRIVLGLGTSHSPLLVTPPELWAERARDDLKRQAIQLGDGRVVSYAQLAEETGERYAPLATPSYFAQQAQRAQAGLDRLAAELEAAQPDLVVVIGDDQDELFKHEHMPALAVFYGDAIVMHPHGEAVDELPEWHQRALRGYRQDEAHVLPGARDYALALIDGLLERGVDVAAASRVKDPLEAGFGHAFGFVRARLFGEREIPMLPVMLNTYFAPNVMRPWRCHEVGRLLRAVIEQIDDDRRVAIVASGGLSHFATDEPLDRGVLAALAAHDAETLRSLRVDALRSGSSEILNWVMAGGAFEGLRHAWTDYIPVYRTPAGTGIGLAFAAWRP</sequence>
<comment type="caution">
    <text evidence="2">The sequence shown here is derived from an EMBL/GenBank/DDBJ whole genome shotgun (WGS) entry which is preliminary data.</text>
</comment>
<proteinExistence type="predicted"/>
<protein>
    <recommendedName>
        <fullName evidence="1">Extradiol ring-cleavage dioxygenase class III enzyme subunit B domain-containing protein</fullName>
    </recommendedName>
</protein>
<dbReference type="OrthoDB" id="8673673at2"/>
<reference evidence="2" key="1">
    <citation type="submission" date="2014-04" db="EMBL/GenBank/DDBJ databases">
        <title>In planta biocontrol of soil-borne Fusarium wilt of banana through a plant endophytic bacterium, Burkholderia cenocepacia 869T2.</title>
        <authorList>
            <person name="Ho Y.-N."/>
            <person name="Chiang H.-M."/>
            <person name="Chao C.-P."/>
            <person name="Su C.-C."/>
            <person name="Hsu H.-F."/>
            <person name="Guo C.-T."/>
            <person name="Hsieh J.-L."/>
            <person name="Huang C.-C."/>
        </authorList>
    </citation>
    <scope>NUCLEOTIDE SEQUENCE [LARGE SCALE GENOMIC DNA]</scope>
    <source>
        <strain evidence="2">869T2</strain>
    </source>
</reference>
<name>A0A071MHF2_9BURK</name>
<accession>A0A071MHF2</accession>
<feature type="domain" description="Extradiol ring-cleavage dioxygenase class III enzyme subunit B" evidence="1">
    <location>
        <begin position="71"/>
        <end position="304"/>
    </location>
</feature>
<dbReference type="GO" id="GO:0008198">
    <property type="term" value="F:ferrous iron binding"/>
    <property type="evidence" value="ECO:0007669"/>
    <property type="project" value="InterPro"/>
</dbReference>
<dbReference type="GO" id="GO:0016702">
    <property type="term" value="F:oxidoreductase activity, acting on single donors with incorporation of molecular oxygen, incorporation of two atoms of oxygen"/>
    <property type="evidence" value="ECO:0007669"/>
    <property type="project" value="UniProtKB-ARBA"/>
</dbReference>
<dbReference type="AlphaFoldDB" id="A0A071MHF2"/>
<dbReference type="Pfam" id="PF02900">
    <property type="entry name" value="LigB"/>
    <property type="match status" value="1"/>
</dbReference>
<dbReference type="Gene3D" id="3.40.830.10">
    <property type="entry name" value="LigB-like"/>
    <property type="match status" value="1"/>
</dbReference>
<dbReference type="EMBL" id="JJOA01000007">
    <property type="protein sequence ID" value="KEA60103.1"/>
    <property type="molecule type" value="Genomic_DNA"/>
</dbReference>
<evidence type="ECO:0000259" key="1">
    <source>
        <dbReference type="Pfam" id="PF02900"/>
    </source>
</evidence>
<gene>
    <name evidence="2" type="ORF">DT99_08440</name>
</gene>
<dbReference type="InterPro" id="IPR004183">
    <property type="entry name" value="Xdiol_dOase_suB"/>
</dbReference>
<evidence type="ECO:0000313" key="2">
    <source>
        <dbReference type="EMBL" id="KEA60103.1"/>
    </source>
</evidence>
<dbReference type="SUPFAM" id="SSF53213">
    <property type="entry name" value="LigB-like"/>
    <property type="match status" value="1"/>
</dbReference>
<organism evidence="2">
    <name type="scientific">Burkholderia cenocepacia</name>
    <dbReference type="NCBI Taxonomy" id="95486"/>
    <lineage>
        <taxon>Bacteria</taxon>
        <taxon>Pseudomonadati</taxon>
        <taxon>Pseudomonadota</taxon>
        <taxon>Betaproteobacteria</taxon>
        <taxon>Burkholderiales</taxon>
        <taxon>Burkholderiaceae</taxon>
        <taxon>Burkholderia</taxon>
        <taxon>Burkholderia cepacia complex</taxon>
    </lineage>
</organism>